<keyword evidence="1" id="KW-0479">Metal-binding</keyword>
<dbReference type="PROSITE" id="PS50157">
    <property type="entry name" value="ZINC_FINGER_C2H2_2"/>
    <property type="match status" value="1"/>
</dbReference>
<protein>
    <recommendedName>
        <fullName evidence="3">C2H2-type domain-containing protein</fullName>
    </recommendedName>
</protein>
<evidence type="ECO:0000256" key="2">
    <source>
        <dbReference type="SAM" id="MobiDB-lite"/>
    </source>
</evidence>
<dbReference type="InterPro" id="IPR059095">
    <property type="entry name" value="Znf_C2H2_17_2nd"/>
</dbReference>
<keyword evidence="1" id="KW-0862">Zinc</keyword>
<dbReference type="SMART" id="SM00355">
    <property type="entry name" value="ZnF_C2H2"/>
    <property type="match status" value="3"/>
</dbReference>
<feature type="domain" description="C2H2-type" evidence="3">
    <location>
        <begin position="163"/>
        <end position="191"/>
    </location>
</feature>
<dbReference type="InterPro" id="IPR051061">
    <property type="entry name" value="Zinc_finger_trans_reg"/>
</dbReference>
<gene>
    <name evidence="4" type="ORF">C8A03DRAFT_29296</name>
</gene>
<dbReference type="GO" id="GO:0006357">
    <property type="term" value="P:regulation of transcription by RNA polymerase II"/>
    <property type="evidence" value="ECO:0007669"/>
    <property type="project" value="TreeGrafter"/>
</dbReference>
<dbReference type="EMBL" id="MU860007">
    <property type="protein sequence ID" value="KAK4242534.1"/>
    <property type="molecule type" value="Genomic_DNA"/>
</dbReference>
<keyword evidence="5" id="KW-1185">Reference proteome</keyword>
<evidence type="ECO:0000313" key="4">
    <source>
        <dbReference type="EMBL" id="KAK4242534.1"/>
    </source>
</evidence>
<dbReference type="Pfam" id="PF26176">
    <property type="entry name" value="zf_C2H2_17_2"/>
    <property type="match status" value="1"/>
</dbReference>
<evidence type="ECO:0000256" key="1">
    <source>
        <dbReference type="PROSITE-ProRule" id="PRU00042"/>
    </source>
</evidence>
<organism evidence="4 5">
    <name type="scientific">Achaetomium macrosporum</name>
    <dbReference type="NCBI Taxonomy" id="79813"/>
    <lineage>
        <taxon>Eukaryota</taxon>
        <taxon>Fungi</taxon>
        <taxon>Dikarya</taxon>
        <taxon>Ascomycota</taxon>
        <taxon>Pezizomycotina</taxon>
        <taxon>Sordariomycetes</taxon>
        <taxon>Sordariomycetidae</taxon>
        <taxon>Sordariales</taxon>
        <taxon>Chaetomiaceae</taxon>
        <taxon>Achaetomium</taxon>
    </lineage>
</organism>
<keyword evidence="1" id="KW-0863">Zinc-finger</keyword>
<dbReference type="GO" id="GO:0005634">
    <property type="term" value="C:nucleus"/>
    <property type="evidence" value="ECO:0007669"/>
    <property type="project" value="TreeGrafter"/>
</dbReference>
<dbReference type="PANTHER" id="PTHR46179">
    <property type="entry name" value="ZINC FINGER PROTEIN"/>
    <property type="match status" value="1"/>
</dbReference>
<comment type="caution">
    <text evidence="4">The sequence shown here is derived from an EMBL/GenBank/DDBJ whole genome shotgun (WGS) entry which is preliminary data.</text>
</comment>
<name>A0AAN7CI85_9PEZI</name>
<feature type="region of interest" description="Disordered" evidence="2">
    <location>
        <begin position="20"/>
        <end position="41"/>
    </location>
</feature>
<evidence type="ECO:0000313" key="5">
    <source>
        <dbReference type="Proteomes" id="UP001303760"/>
    </source>
</evidence>
<sequence>MPRTETVVYEARNIIYDASYPSMDHHHPEDAVPNSHADRHADPSDAVVHVLANASTAAPNRESSTAKRARRGKATAKPAREAVRNADGKYDCTWPDCSDAKKVFDTERAWNNHMDKHERPYKCRETGCENLSGFTYSGGLTRHLWEVHGIHDGQKREFYCPHESCKRSGEAFTRRENLNEHMRRVHTQNVAPLTPAASQTEDSDDTAATGRKRRKRPADSDLHEELKRVRQENDALRQEVQAQTLRNDQLTARLQKVEEMAQQFRAAALQTAQLAPEVTAAPFGL</sequence>
<dbReference type="PANTHER" id="PTHR46179:SF24">
    <property type="entry name" value="C2H2-TYPE DOMAIN-CONTAINING PROTEIN"/>
    <property type="match status" value="1"/>
</dbReference>
<dbReference type="Proteomes" id="UP001303760">
    <property type="component" value="Unassembled WGS sequence"/>
</dbReference>
<feature type="compositionally biased region" description="Basic and acidic residues" evidence="2">
    <location>
        <begin position="23"/>
        <end position="41"/>
    </location>
</feature>
<proteinExistence type="predicted"/>
<feature type="compositionally biased region" description="Polar residues" evidence="2">
    <location>
        <begin position="188"/>
        <end position="200"/>
    </location>
</feature>
<dbReference type="InterPro" id="IPR013087">
    <property type="entry name" value="Znf_C2H2_type"/>
</dbReference>
<feature type="region of interest" description="Disordered" evidence="2">
    <location>
        <begin position="54"/>
        <end position="82"/>
    </location>
</feature>
<accession>A0AAN7CI85</accession>
<feature type="compositionally biased region" description="Polar residues" evidence="2">
    <location>
        <begin position="54"/>
        <end position="63"/>
    </location>
</feature>
<feature type="region of interest" description="Disordered" evidence="2">
    <location>
        <begin position="188"/>
        <end position="223"/>
    </location>
</feature>
<dbReference type="AlphaFoldDB" id="A0AAN7CI85"/>
<reference evidence="4" key="1">
    <citation type="journal article" date="2023" name="Mol. Phylogenet. Evol.">
        <title>Genome-scale phylogeny and comparative genomics of the fungal order Sordariales.</title>
        <authorList>
            <person name="Hensen N."/>
            <person name="Bonometti L."/>
            <person name="Westerberg I."/>
            <person name="Brannstrom I.O."/>
            <person name="Guillou S."/>
            <person name="Cros-Aarteil S."/>
            <person name="Calhoun S."/>
            <person name="Haridas S."/>
            <person name="Kuo A."/>
            <person name="Mondo S."/>
            <person name="Pangilinan J."/>
            <person name="Riley R."/>
            <person name="LaButti K."/>
            <person name="Andreopoulos B."/>
            <person name="Lipzen A."/>
            <person name="Chen C."/>
            <person name="Yan M."/>
            <person name="Daum C."/>
            <person name="Ng V."/>
            <person name="Clum A."/>
            <person name="Steindorff A."/>
            <person name="Ohm R.A."/>
            <person name="Martin F."/>
            <person name="Silar P."/>
            <person name="Natvig D.O."/>
            <person name="Lalanne C."/>
            <person name="Gautier V."/>
            <person name="Ament-Velasquez S.L."/>
            <person name="Kruys A."/>
            <person name="Hutchinson M.I."/>
            <person name="Powell A.J."/>
            <person name="Barry K."/>
            <person name="Miller A.N."/>
            <person name="Grigoriev I.V."/>
            <person name="Debuchy R."/>
            <person name="Gladieux P."/>
            <person name="Hiltunen Thoren M."/>
            <person name="Johannesson H."/>
        </authorList>
    </citation>
    <scope>NUCLEOTIDE SEQUENCE</scope>
    <source>
        <strain evidence="4">CBS 532.94</strain>
    </source>
</reference>
<dbReference type="Gene3D" id="3.30.160.60">
    <property type="entry name" value="Classic Zinc Finger"/>
    <property type="match status" value="2"/>
</dbReference>
<evidence type="ECO:0000259" key="3">
    <source>
        <dbReference type="PROSITE" id="PS50157"/>
    </source>
</evidence>
<dbReference type="GO" id="GO:0008270">
    <property type="term" value="F:zinc ion binding"/>
    <property type="evidence" value="ECO:0007669"/>
    <property type="project" value="UniProtKB-KW"/>
</dbReference>
<reference evidence="4" key="2">
    <citation type="submission" date="2023-05" db="EMBL/GenBank/DDBJ databases">
        <authorList>
            <consortium name="Lawrence Berkeley National Laboratory"/>
            <person name="Steindorff A."/>
            <person name="Hensen N."/>
            <person name="Bonometti L."/>
            <person name="Westerberg I."/>
            <person name="Brannstrom I.O."/>
            <person name="Guillou S."/>
            <person name="Cros-Aarteil S."/>
            <person name="Calhoun S."/>
            <person name="Haridas S."/>
            <person name="Kuo A."/>
            <person name="Mondo S."/>
            <person name="Pangilinan J."/>
            <person name="Riley R."/>
            <person name="Labutti K."/>
            <person name="Andreopoulos B."/>
            <person name="Lipzen A."/>
            <person name="Chen C."/>
            <person name="Yanf M."/>
            <person name="Daum C."/>
            <person name="Ng V."/>
            <person name="Clum A."/>
            <person name="Ohm R."/>
            <person name="Martin F."/>
            <person name="Silar P."/>
            <person name="Natvig D."/>
            <person name="Lalanne C."/>
            <person name="Gautier V."/>
            <person name="Ament-Velasquez S.L."/>
            <person name="Kruys A."/>
            <person name="Hutchinson M.I."/>
            <person name="Powell A.J."/>
            <person name="Barry K."/>
            <person name="Miller A.N."/>
            <person name="Grigoriev I.V."/>
            <person name="Debuchy R."/>
            <person name="Gladieux P."/>
            <person name="Thoren M.H."/>
            <person name="Johannesson H."/>
        </authorList>
    </citation>
    <scope>NUCLEOTIDE SEQUENCE</scope>
    <source>
        <strain evidence="4">CBS 532.94</strain>
    </source>
</reference>